<dbReference type="AlphaFoldDB" id="A0A1G9WYL0"/>
<dbReference type="STRING" id="1005944.SAMN05192576_1202"/>
<proteinExistence type="predicted"/>
<gene>
    <name evidence="1" type="ORF">SAMN05192576_1202</name>
</gene>
<protein>
    <submittedName>
        <fullName evidence="1">Transcriptional regulator, AbiEi antitoxin, Type IV TA system</fullName>
    </submittedName>
</protein>
<accession>A0A1G9WYL0</accession>
<reference evidence="1 2" key="1">
    <citation type="submission" date="2016-10" db="EMBL/GenBank/DDBJ databases">
        <authorList>
            <person name="de Groot N.N."/>
        </authorList>
    </citation>
    <scope>NUCLEOTIDE SEQUENCE [LARGE SCALE GENOMIC DNA]</scope>
    <source>
        <strain evidence="1 2">CGMCC 1.11147</strain>
    </source>
</reference>
<evidence type="ECO:0000313" key="1">
    <source>
        <dbReference type="EMBL" id="SDM89560.1"/>
    </source>
</evidence>
<evidence type="ECO:0000313" key="2">
    <source>
        <dbReference type="Proteomes" id="UP000199004"/>
    </source>
</evidence>
<dbReference type="Proteomes" id="UP000199004">
    <property type="component" value="Unassembled WGS sequence"/>
</dbReference>
<organism evidence="1 2">
    <name type="scientific">Nocardioides szechwanensis</name>
    <dbReference type="NCBI Taxonomy" id="1005944"/>
    <lineage>
        <taxon>Bacteria</taxon>
        <taxon>Bacillati</taxon>
        <taxon>Actinomycetota</taxon>
        <taxon>Actinomycetes</taxon>
        <taxon>Propionibacteriales</taxon>
        <taxon>Nocardioidaceae</taxon>
        <taxon>Nocardioides</taxon>
    </lineage>
</organism>
<dbReference type="EMBL" id="FNIC01000001">
    <property type="protein sequence ID" value="SDM89560.1"/>
    <property type="molecule type" value="Genomic_DNA"/>
</dbReference>
<keyword evidence="2" id="KW-1185">Reference proteome</keyword>
<sequence>MLPPSNRPADDPRNGPVILRRDYAAQGLNDRAVTRRIREEGLVRLRRGAYVSPDVWSACDEVGRFGLLGRAALRQAVAHVVLSHSSALVEYGAPLWGFDLSIVHVTRTDGLSGRRGPDLVQHQGRMGPGDLVVLNGVPVMNPARAALESATLGSLEAALCVANFLLNSRLMTMKELIAQYVDMENWPDTRPIELLLRLADPRVESIGESRFFFCCFQQGLPAPQPQYPIRDAAGRVVFRVDFAWPDLGLFVEFDGKIKYEKLLKEGERASDVVLRERDRERKICELTGWRCIRVTWADLANSTRLAATIRAELFRPAA</sequence>
<name>A0A1G9WYL0_9ACTN</name>